<evidence type="ECO:0000256" key="1">
    <source>
        <dbReference type="ARBA" id="ARBA00009374"/>
    </source>
</evidence>
<feature type="region of interest" description="Disordered" evidence="5">
    <location>
        <begin position="90"/>
        <end position="114"/>
    </location>
</feature>
<feature type="compositionally biased region" description="Polar residues" evidence="5">
    <location>
        <begin position="100"/>
        <end position="109"/>
    </location>
</feature>
<dbReference type="InterPro" id="IPR044585">
    <property type="entry name" value="FLZ10/11"/>
</dbReference>
<name>A0A445G986_GLYSO</name>
<evidence type="ECO:0000313" key="8">
    <source>
        <dbReference type="Proteomes" id="UP000289340"/>
    </source>
</evidence>
<feature type="non-terminal residue" evidence="7">
    <location>
        <position position="1"/>
    </location>
</feature>
<keyword evidence="3" id="KW-0862">Zinc</keyword>
<evidence type="ECO:0000259" key="6">
    <source>
        <dbReference type="PROSITE" id="PS51795"/>
    </source>
</evidence>
<dbReference type="PANTHER" id="PTHR46868">
    <property type="entry name" value="FCS-LIKE ZINC FINGER 11"/>
    <property type="match status" value="1"/>
</dbReference>
<dbReference type="InterPro" id="IPR007650">
    <property type="entry name" value="Zf-FLZ_dom"/>
</dbReference>
<keyword evidence="3" id="KW-0863">Zinc-finger</keyword>
<reference evidence="7 8" key="1">
    <citation type="submission" date="2018-09" db="EMBL/GenBank/DDBJ databases">
        <title>A high-quality reference genome of wild soybean provides a powerful tool to mine soybean genomes.</title>
        <authorList>
            <person name="Xie M."/>
            <person name="Chung C.Y.L."/>
            <person name="Li M.-W."/>
            <person name="Wong F.-L."/>
            <person name="Chan T.-F."/>
            <person name="Lam H.-M."/>
        </authorList>
    </citation>
    <scope>NUCLEOTIDE SEQUENCE [LARGE SCALE GENOMIC DNA]</scope>
    <source>
        <strain evidence="8">cv. W05</strain>
        <tissue evidence="7">Hypocotyl of etiolated seedlings</tissue>
    </source>
</reference>
<protein>
    <submittedName>
        <fullName evidence="7">Protein MARD1 isoform B</fullName>
    </submittedName>
</protein>
<dbReference type="Proteomes" id="UP000289340">
    <property type="component" value="Chromosome 17"/>
</dbReference>
<evidence type="ECO:0000313" key="7">
    <source>
        <dbReference type="EMBL" id="RZB57779.1"/>
    </source>
</evidence>
<gene>
    <name evidence="7" type="ORF">D0Y65_046441</name>
</gene>
<dbReference type="PANTHER" id="PTHR46868:SF3">
    <property type="entry name" value="FCS-LIKE ZINC FINGER 11"/>
    <property type="match status" value="1"/>
</dbReference>
<evidence type="ECO:0000256" key="3">
    <source>
        <dbReference type="ARBA" id="ARBA00022771"/>
    </source>
</evidence>
<organism evidence="7 8">
    <name type="scientific">Glycine soja</name>
    <name type="common">Wild soybean</name>
    <dbReference type="NCBI Taxonomy" id="3848"/>
    <lineage>
        <taxon>Eukaryota</taxon>
        <taxon>Viridiplantae</taxon>
        <taxon>Streptophyta</taxon>
        <taxon>Embryophyta</taxon>
        <taxon>Tracheophyta</taxon>
        <taxon>Spermatophyta</taxon>
        <taxon>Magnoliopsida</taxon>
        <taxon>eudicotyledons</taxon>
        <taxon>Gunneridae</taxon>
        <taxon>Pentapetalae</taxon>
        <taxon>rosids</taxon>
        <taxon>fabids</taxon>
        <taxon>Fabales</taxon>
        <taxon>Fabaceae</taxon>
        <taxon>Papilionoideae</taxon>
        <taxon>50 kb inversion clade</taxon>
        <taxon>NPAAA clade</taxon>
        <taxon>indigoferoid/millettioid clade</taxon>
        <taxon>Phaseoleae</taxon>
        <taxon>Glycine</taxon>
        <taxon>Glycine subgen. Soja</taxon>
    </lineage>
</organism>
<dbReference type="GO" id="GO:0008270">
    <property type="term" value="F:zinc ion binding"/>
    <property type="evidence" value="ECO:0007669"/>
    <property type="project" value="UniProtKB-KW"/>
</dbReference>
<sequence>VAILCVTRHTKLVTRKERERRLKRERVCVIVQNTDTQYCTARVSHTLCHFYYRIWSFFSLYHLSEGTRAHREKKPSLCFEIMLRKRTRSIQKDQHHTGQMAISDTNSESHALGSNGKSNSIFNSPLLFVGMGHKGLLDSDSVKSPTSPLDFGFLSNLSNPFRTPSSLSNEGQHRSWNCAKVGLSIIDSLEECSKFSGKILQASESKKTSLCPPMITKAPKCKSYMDSAQASKSLPKDFCKITCTQNGSIFPKGESTVLSEIGEAPLEYESFGKTVSFSLDSCSPIRNLSGLTGSDFDSDSENFALKQMCSPPHFIGGSQNNTKFLLPSEVHSNPVAAVSSNEFIESLSASEIELSEDYTCVISHGSNPKTTHIFCDCILESHVNDSERHYKAEEEGTGLPLFSVNILHTPSQYPSHDFLSVCHHCNKKLEDGKDIYIYRGEKSFCSLSCREIEITNDEEQEKSNSSPENSPKWGLGGKFF</sequence>
<keyword evidence="8" id="KW-1185">Reference proteome</keyword>
<comment type="caution">
    <text evidence="7">The sequence shown here is derived from an EMBL/GenBank/DDBJ whole genome shotgun (WGS) entry which is preliminary data.</text>
</comment>
<feature type="domain" description="FLZ-type" evidence="6">
    <location>
        <begin position="417"/>
        <end position="461"/>
    </location>
</feature>
<evidence type="ECO:0000256" key="4">
    <source>
        <dbReference type="PROSITE-ProRule" id="PRU01131"/>
    </source>
</evidence>
<feature type="zinc finger region" description="FLZ-type" evidence="4">
    <location>
        <begin position="417"/>
        <end position="461"/>
    </location>
</feature>
<dbReference type="Pfam" id="PF04570">
    <property type="entry name" value="zf-FLZ"/>
    <property type="match status" value="1"/>
</dbReference>
<dbReference type="PROSITE" id="PS51795">
    <property type="entry name" value="ZF_FLZ"/>
    <property type="match status" value="1"/>
</dbReference>
<feature type="region of interest" description="Disordered" evidence="5">
    <location>
        <begin position="457"/>
        <end position="480"/>
    </location>
</feature>
<evidence type="ECO:0000256" key="5">
    <source>
        <dbReference type="SAM" id="MobiDB-lite"/>
    </source>
</evidence>
<accession>A0A445G986</accession>
<keyword evidence="2" id="KW-0479">Metal-binding</keyword>
<proteinExistence type="inferred from homology"/>
<dbReference type="AlphaFoldDB" id="A0A445G986"/>
<evidence type="ECO:0000256" key="2">
    <source>
        <dbReference type="ARBA" id="ARBA00022723"/>
    </source>
</evidence>
<comment type="similarity">
    <text evidence="1">Belongs to the FLZ family.</text>
</comment>
<dbReference type="EMBL" id="QZWG01000017">
    <property type="protein sequence ID" value="RZB57779.1"/>
    <property type="molecule type" value="Genomic_DNA"/>
</dbReference>